<organism evidence="1 2">
    <name type="scientific">Methanocalculus taiwanensis</name>
    <dbReference type="NCBI Taxonomy" id="106207"/>
    <lineage>
        <taxon>Archaea</taxon>
        <taxon>Methanobacteriati</taxon>
        <taxon>Methanobacteriota</taxon>
        <taxon>Stenosarchaea group</taxon>
        <taxon>Methanomicrobia</taxon>
        <taxon>Methanomicrobiales</taxon>
        <taxon>Methanocalculaceae</taxon>
        <taxon>Methanocalculus</taxon>
    </lineage>
</organism>
<dbReference type="Proteomes" id="UP001524383">
    <property type="component" value="Unassembled WGS sequence"/>
</dbReference>
<keyword evidence="2" id="KW-1185">Reference proteome</keyword>
<accession>A0ABD4TIG8</accession>
<protein>
    <submittedName>
        <fullName evidence="1">Uncharacterized protein</fullName>
    </submittedName>
</protein>
<comment type="caution">
    <text evidence="1">The sequence shown here is derived from an EMBL/GenBank/DDBJ whole genome shotgun (WGS) entry which is preliminary data.</text>
</comment>
<dbReference type="RefSeq" id="WP_255332431.1">
    <property type="nucleotide sequence ID" value="NZ_VOTZ01000010.1"/>
</dbReference>
<evidence type="ECO:0000313" key="2">
    <source>
        <dbReference type="Proteomes" id="UP001524383"/>
    </source>
</evidence>
<gene>
    <name evidence="1" type="ORF">FTO68_05730</name>
</gene>
<name>A0ABD4TIG8_9EURY</name>
<evidence type="ECO:0000313" key="1">
    <source>
        <dbReference type="EMBL" id="MCQ1538486.1"/>
    </source>
</evidence>
<dbReference type="AlphaFoldDB" id="A0ABD4TIG8"/>
<dbReference type="EMBL" id="VOTZ01000010">
    <property type="protein sequence ID" value="MCQ1538486.1"/>
    <property type="molecule type" value="Genomic_DNA"/>
</dbReference>
<sequence length="238" mass="26587">MDAIYLLRETGVGREEALLALRHLHPSTRKALISTDHEPRRRAQGRFFEAAAYELLKKAGDERSCISRIAAWGADVCEYGGSKKGIWYSRDGGIRICADGAIAAEVDLLFEDNNGVIFFAEATISHSPAFAFTEEVERKRGLLSDLAGGREVQFLYIAPTHPPQGLSPLFEAGGSILIRPDILDLIGEVEEVLGSPRKKRSVPHPKMIHGAALFQQEVKLEKREKRVLFPYIQRFFLK</sequence>
<proteinExistence type="predicted"/>
<reference evidence="1 2" key="1">
    <citation type="submission" date="2019-08" db="EMBL/GenBank/DDBJ databases">
        <authorList>
            <person name="Chen S.-C."/>
            <person name="Lai M.-C."/>
            <person name="You Y.-T."/>
        </authorList>
    </citation>
    <scope>NUCLEOTIDE SEQUENCE [LARGE SCALE GENOMIC DNA]</scope>
    <source>
        <strain evidence="1 2">P2F9704a</strain>
    </source>
</reference>